<comment type="caution">
    <text evidence="19">The sequence shown here is derived from an EMBL/GenBank/DDBJ whole genome shotgun (WGS) entry which is preliminary data.</text>
</comment>
<keyword evidence="15" id="KW-1133">Transmembrane helix</keyword>
<comment type="similarity">
    <text evidence="2">Belongs to the BexD/CtrA/VexA family.</text>
</comment>
<evidence type="ECO:0000256" key="4">
    <source>
        <dbReference type="ARBA" id="ARBA00022452"/>
    </source>
</evidence>
<comment type="subcellular location">
    <subcellularLocation>
        <location evidence="1">Cell outer membrane</location>
        <topology evidence="1">Multi-pass membrane protein</topology>
    </subcellularLocation>
</comment>
<keyword evidence="12" id="KW-0564">Palmitate</keyword>
<dbReference type="Gene3D" id="3.30.1950.10">
    <property type="entry name" value="wza like domain"/>
    <property type="match status" value="1"/>
</dbReference>
<dbReference type="Proteomes" id="UP000483362">
    <property type="component" value="Unassembled WGS sequence"/>
</dbReference>
<evidence type="ECO:0000256" key="15">
    <source>
        <dbReference type="SAM" id="Phobius"/>
    </source>
</evidence>
<organism evidence="19 20">
    <name type="scientific">Sodaliphilus pleomorphus</name>
    <dbReference type="NCBI Taxonomy" id="2606626"/>
    <lineage>
        <taxon>Bacteria</taxon>
        <taxon>Pseudomonadati</taxon>
        <taxon>Bacteroidota</taxon>
        <taxon>Bacteroidia</taxon>
        <taxon>Bacteroidales</taxon>
        <taxon>Muribaculaceae</taxon>
        <taxon>Sodaliphilus</taxon>
    </lineage>
</organism>
<feature type="domain" description="SLBB" evidence="18">
    <location>
        <begin position="155"/>
        <end position="233"/>
    </location>
</feature>
<keyword evidence="8" id="KW-0625">Polysaccharide transport</keyword>
<dbReference type="PANTHER" id="PTHR33619">
    <property type="entry name" value="POLYSACCHARIDE EXPORT PROTEIN GFCE-RELATED"/>
    <property type="match status" value="1"/>
</dbReference>
<keyword evidence="14" id="KW-0449">Lipoprotein</keyword>
<evidence type="ECO:0000256" key="1">
    <source>
        <dbReference type="ARBA" id="ARBA00004571"/>
    </source>
</evidence>
<feature type="chain" id="PRO_5026655072" evidence="16">
    <location>
        <begin position="32"/>
        <end position="276"/>
    </location>
</feature>
<dbReference type="GO" id="GO:0009279">
    <property type="term" value="C:cell outer membrane"/>
    <property type="evidence" value="ECO:0007669"/>
    <property type="project" value="UniProtKB-SubCell"/>
</dbReference>
<dbReference type="PANTHER" id="PTHR33619:SF3">
    <property type="entry name" value="POLYSACCHARIDE EXPORT PROTEIN GFCE-RELATED"/>
    <property type="match status" value="1"/>
</dbReference>
<dbReference type="Pfam" id="PF22461">
    <property type="entry name" value="SLBB_2"/>
    <property type="match status" value="1"/>
</dbReference>
<keyword evidence="20" id="KW-1185">Reference proteome</keyword>
<feature type="signal peptide" evidence="16">
    <location>
        <begin position="1"/>
        <end position="31"/>
    </location>
</feature>
<name>A0A6L5XAX2_9BACT</name>
<evidence type="ECO:0000256" key="11">
    <source>
        <dbReference type="ARBA" id="ARBA00023136"/>
    </source>
</evidence>
<dbReference type="EMBL" id="VULT01000003">
    <property type="protein sequence ID" value="MSS16645.1"/>
    <property type="molecule type" value="Genomic_DNA"/>
</dbReference>
<dbReference type="AlphaFoldDB" id="A0A6L5XAX2"/>
<dbReference type="InterPro" id="IPR003715">
    <property type="entry name" value="Poly_export_N"/>
</dbReference>
<evidence type="ECO:0000256" key="6">
    <source>
        <dbReference type="ARBA" id="ARBA00022692"/>
    </source>
</evidence>
<dbReference type="GO" id="GO:0015288">
    <property type="term" value="F:porin activity"/>
    <property type="evidence" value="ECO:0007669"/>
    <property type="project" value="UniProtKB-KW"/>
</dbReference>
<evidence type="ECO:0000256" key="12">
    <source>
        <dbReference type="ARBA" id="ARBA00023139"/>
    </source>
</evidence>
<keyword evidence="13" id="KW-0998">Cell outer membrane</keyword>
<dbReference type="InterPro" id="IPR054765">
    <property type="entry name" value="SLBB_dom"/>
</dbReference>
<evidence type="ECO:0000256" key="16">
    <source>
        <dbReference type="SAM" id="SignalP"/>
    </source>
</evidence>
<evidence type="ECO:0000256" key="5">
    <source>
        <dbReference type="ARBA" id="ARBA00022597"/>
    </source>
</evidence>
<evidence type="ECO:0000313" key="19">
    <source>
        <dbReference type="EMBL" id="MSS16645.1"/>
    </source>
</evidence>
<keyword evidence="11 15" id="KW-0472">Membrane</keyword>
<dbReference type="GO" id="GO:0015159">
    <property type="term" value="F:polysaccharide transmembrane transporter activity"/>
    <property type="evidence" value="ECO:0007669"/>
    <property type="project" value="InterPro"/>
</dbReference>
<keyword evidence="9" id="KW-0406">Ion transport</keyword>
<evidence type="ECO:0000256" key="7">
    <source>
        <dbReference type="ARBA" id="ARBA00022729"/>
    </source>
</evidence>
<keyword evidence="7 16" id="KW-0732">Signal</keyword>
<dbReference type="GO" id="GO:0046930">
    <property type="term" value="C:pore complex"/>
    <property type="evidence" value="ECO:0007669"/>
    <property type="project" value="UniProtKB-KW"/>
</dbReference>
<dbReference type="Gene3D" id="3.10.560.10">
    <property type="entry name" value="Outer membrane lipoprotein wza domain like"/>
    <property type="match status" value="1"/>
</dbReference>
<protein>
    <submittedName>
        <fullName evidence="19">Polysaccharide export protein</fullName>
    </submittedName>
</protein>
<dbReference type="InterPro" id="IPR049712">
    <property type="entry name" value="Poly_export"/>
</dbReference>
<accession>A0A6L5XAX2</accession>
<keyword evidence="6 15" id="KW-0812">Transmembrane</keyword>
<reference evidence="19 20" key="1">
    <citation type="submission" date="2019-08" db="EMBL/GenBank/DDBJ databases">
        <title>In-depth cultivation of the pig gut microbiome towards novel bacterial diversity and tailored functional studies.</title>
        <authorList>
            <person name="Wylensek D."/>
            <person name="Hitch T.C.A."/>
            <person name="Clavel T."/>
        </authorList>
    </citation>
    <scope>NUCLEOTIDE SEQUENCE [LARGE SCALE GENOMIC DNA]</scope>
    <source>
        <strain evidence="19 20">Oil-RF-744-WCA-WT-10</strain>
    </source>
</reference>
<dbReference type="Pfam" id="PF02563">
    <property type="entry name" value="Poly_export"/>
    <property type="match status" value="1"/>
</dbReference>
<dbReference type="GO" id="GO:0006811">
    <property type="term" value="P:monoatomic ion transport"/>
    <property type="evidence" value="ECO:0007669"/>
    <property type="project" value="UniProtKB-KW"/>
</dbReference>
<sequence>MHNQHFVMTEKILIALLALLALCGCSTSKQAEPSLSYFPNLGQEGTLADDKSDYSIHIEPDDELIISVTSAVPEATAMFNVPNANPATRGTTETQGNGRLLTYVVDHEGNINFPVLGVLHVKDMTTSQVEKLIKDKVAEKVKDPYVRVQLTGYGVNVMGEVNAPRRVYIGKEKITLLEVLTLAGDLTQYARRDNVLVIRTVDGKRTYQRLNLQDSSIFSSPYFYMQQDDVVYVEPNKIKVDNSKYNQFNAYKLTMVSTIVSMASVIASLVIALTVK</sequence>
<evidence type="ECO:0000256" key="10">
    <source>
        <dbReference type="ARBA" id="ARBA00023114"/>
    </source>
</evidence>
<keyword evidence="10" id="KW-0626">Porin</keyword>
<gene>
    <name evidence="19" type="ORF">FYJ29_02495</name>
</gene>
<evidence type="ECO:0000256" key="13">
    <source>
        <dbReference type="ARBA" id="ARBA00023237"/>
    </source>
</evidence>
<evidence type="ECO:0000259" key="17">
    <source>
        <dbReference type="Pfam" id="PF02563"/>
    </source>
</evidence>
<feature type="domain" description="Polysaccharide export protein N-terminal" evidence="17">
    <location>
        <begin position="52"/>
        <end position="150"/>
    </location>
</feature>
<keyword evidence="5" id="KW-0762">Sugar transport</keyword>
<keyword evidence="4" id="KW-1134">Transmembrane beta strand</keyword>
<evidence type="ECO:0000256" key="2">
    <source>
        <dbReference type="ARBA" id="ARBA00009450"/>
    </source>
</evidence>
<proteinExistence type="inferred from homology"/>
<feature type="transmembrane region" description="Helical" evidence="15">
    <location>
        <begin position="253"/>
        <end position="275"/>
    </location>
</feature>
<evidence type="ECO:0000259" key="18">
    <source>
        <dbReference type="Pfam" id="PF22461"/>
    </source>
</evidence>
<evidence type="ECO:0000256" key="8">
    <source>
        <dbReference type="ARBA" id="ARBA00023047"/>
    </source>
</evidence>
<evidence type="ECO:0000256" key="14">
    <source>
        <dbReference type="ARBA" id="ARBA00023288"/>
    </source>
</evidence>
<evidence type="ECO:0000256" key="3">
    <source>
        <dbReference type="ARBA" id="ARBA00022448"/>
    </source>
</evidence>
<evidence type="ECO:0000313" key="20">
    <source>
        <dbReference type="Proteomes" id="UP000483362"/>
    </source>
</evidence>
<evidence type="ECO:0000256" key="9">
    <source>
        <dbReference type="ARBA" id="ARBA00023065"/>
    </source>
</evidence>
<keyword evidence="3" id="KW-0813">Transport</keyword>